<dbReference type="Gene3D" id="3.40.50.12780">
    <property type="entry name" value="N-terminal domain of ligase-like"/>
    <property type="match status" value="1"/>
</dbReference>
<dbReference type="InterPro" id="IPR036736">
    <property type="entry name" value="ACP-like_sf"/>
</dbReference>
<dbReference type="SUPFAM" id="SSF52777">
    <property type="entry name" value="CoA-dependent acyltransferases"/>
    <property type="match status" value="4"/>
</dbReference>
<proteinExistence type="predicted"/>
<dbReference type="Pfam" id="PF00550">
    <property type="entry name" value="PP-binding"/>
    <property type="match status" value="1"/>
</dbReference>
<name>A0ABU3PIT6_9BURK</name>
<dbReference type="PANTHER" id="PTHR45527">
    <property type="entry name" value="NONRIBOSOMAL PEPTIDE SYNTHETASE"/>
    <property type="match status" value="1"/>
</dbReference>
<comment type="cofactor">
    <cofactor evidence="1">
        <name>pantetheine 4'-phosphate</name>
        <dbReference type="ChEBI" id="CHEBI:47942"/>
    </cofactor>
</comment>
<sequence length="1648" mass="177945">MAITRVDRSRQAANELLLPLSWSQQRLWFLDRLDRAASAAYHMPAALRLSGPLDRSALKATLDRIVARHEILRTRFVLSDGQPMQLIADADDAGEPAAGFALVEADASDLAAQQAAFFAADFDLSAGPLIRGLLLRVAETEHVLLINQHHIISDGWSLGVLVREVTQLYAAFSAGQDDPLPPLAIQYADYAAWQRHWLQGERLQAQLDYWKGRLSGAPELLALPTDRPRPAQQSHAGATISFLLDAELTQRLNALGKRHGVTLYMTLLAAWALLMSRLSGQAEVVIGSPIANRQRGETEALIGFFANTLALRVSVGEAQTVAGLLAAVRQETLDAYAHQDLPFEQVVDAVKPQRSLGHSPLFQTMLTLNQGGAAAETLALAGLELAMLAQPQLTTQFDISLTVTEAENALGASIEYSTALFDEATVRRWLASFERVLCAMVDDETQTVNRVNLLSAEERHALLVGFNDSVVEFEQDVLVHELFERHARRRPATDAVRHEGLSISYGELDAASSRLAAWLAGKGAATGQRVAICARRGVPQLVAMLAVLKAGAAYVPLDVNYPAERLAHVLRDSAAALVLVDDGGAQALAATADLDGIHLVHLERDARQWAEITVDHSRRVRDPHQLAYVIYTSGSTGLPKGVAITHANVVNLIAVQAGLHGLNETDRVLQFASFGFDASVAEIFLALCHGATLVLRPEAVSLPDAAFAALLGEERITIADLPTAFWHQWAHELAAGRCVPAQMPRSIVVGGEAAKAYHLRQWLGHPATRNSSWANCYGPTEATVNCIAFQLGRGVQFEGAEVPIGRPLANSRVYILDAELQPVPLGVAGEIYIGGTQVGQGYLNRPELTAERFLRDPFAAEFGRGSDGAARMYKTGDLGRWRPDGTIEYLGRNDFQVKIRGFRIELGEIEARLMGCAGVREAVVLARADDGREPRLVAYVGADASLDMAAVRQQLARDLPEYMVPSAFVRLDAFALNASGKLDRAALPAPEASAGLARAFEAPQGEAETAIAAVWAELLKLDRVGRQDRFFELGGHSLLVIEMVERLRARRWHLEVQAVFMAGTVAALAAQAKAVDEVVITQAARIPAGCEQISPDMLTMVALTQPQIDAIVAGVEGGAANIEDIYPLAPLQEGILFHHLLEEHGDPYLTRKIVACASRADVEAFVAALDQVIARHESLRCGVFWEGLAEPVQVVFRHAVLPVQELKPEAGLDALQQLQAATDPRHLRLDLRRAPLAAVHLIEDAPQGRWLLAVLNHHLVSDHVALEYMMGEMQVIMQGRGEQLPAPLSIRDYIAQSRQVSAAEHRRWFAEQLGDVTEPTAPFGVLDTYGSGEAMAQSLCQLPAALSAQIRAESRALGVTPAVFFHLAWARVLAACTGQDRVVFGTVLSGRMRASAGIGQAVGMFINTLPICVRLDAASTVRASIDATYAQLSGVLAHEQASLALAQQCAGLAPGLPLFTTMFNFRHSEQSADSAKDIAWGQVHQLASEERTNYPFSAAVDDIGDGFILSVQSTSVPPERLLGYFEQAVIGLAQACAGAEETLMGGVHILPERERNELIGTFNETARPFPSEAALQQLFEAQVAQRPNALAIAFNGVELDYAELNGRANALAHALVARGVKAQALVAICLPRSVELIVAMLAVLKAGG</sequence>
<dbReference type="Gene3D" id="3.30.559.30">
    <property type="entry name" value="Nonribosomal peptide synthetase, condensation domain"/>
    <property type="match status" value="2"/>
</dbReference>
<dbReference type="SUPFAM" id="SSF56801">
    <property type="entry name" value="Acetyl-CoA synthetase-like"/>
    <property type="match status" value="2"/>
</dbReference>
<dbReference type="InterPro" id="IPR010071">
    <property type="entry name" value="AA_adenyl_dom"/>
</dbReference>
<dbReference type="InterPro" id="IPR042099">
    <property type="entry name" value="ANL_N_sf"/>
</dbReference>
<dbReference type="CDD" id="cd05930">
    <property type="entry name" value="A_NRPS"/>
    <property type="match status" value="1"/>
</dbReference>
<evidence type="ECO:0000313" key="5">
    <source>
        <dbReference type="EMBL" id="MDT9002464.1"/>
    </source>
</evidence>
<dbReference type="Gene3D" id="3.40.50.980">
    <property type="match status" value="2"/>
</dbReference>
<dbReference type="PANTHER" id="PTHR45527:SF1">
    <property type="entry name" value="FATTY ACID SYNTHASE"/>
    <property type="match status" value="1"/>
</dbReference>
<dbReference type="InterPro" id="IPR023213">
    <property type="entry name" value="CAT-like_dom_sf"/>
</dbReference>
<dbReference type="Proteomes" id="UP001246372">
    <property type="component" value="Unassembled WGS sequence"/>
</dbReference>
<feature type="domain" description="Carrier" evidence="4">
    <location>
        <begin position="1002"/>
        <end position="1076"/>
    </location>
</feature>
<keyword evidence="6" id="KW-1185">Reference proteome</keyword>
<dbReference type="PROSITE" id="PS00455">
    <property type="entry name" value="AMP_BINDING"/>
    <property type="match status" value="1"/>
</dbReference>
<dbReference type="InterPro" id="IPR000873">
    <property type="entry name" value="AMP-dep_synth/lig_dom"/>
</dbReference>
<dbReference type="InterPro" id="IPR025110">
    <property type="entry name" value="AMP-bd_C"/>
</dbReference>
<evidence type="ECO:0000256" key="3">
    <source>
        <dbReference type="ARBA" id="ARBA00022553"/>
    </source>
</evidence>
<feature type="non-terminal residue" evidence="5">
    <location>
        <position position="1648"/>
    </location>
</feature>
<dbReference type="Gene3D" id="1.10.1200.10">
    <property type="entry name" value="ACP-like"/>
    <property type="match status" value="1"/>
</dbReference>
<dbReference type="EMBL" id="JAVXZY010000022">
    <property type="protein sequence ID" value="MDT9002464.1"/>
    <property type="molecule type" value="Genomic_DNA"/>
</dbReference>
<reference evidence="5" key="1">
    <citation type="submission" date="2023-09" db="EMBL/GenBank/DDBJ databases">
        <title>Paucibacter sp. APW11 Genome sequencing and assembly.</title>
        <authorList>
            <person name="Kim I."/>
        </authorList>
    </citation>
    <scope>NUCLEOTIDE SEQUENCE</scope>
    <source>
        <strain evidence="5">APW11</strain>
    </source>
</reference>
<dbReference type="SUPFAM" id="SSF47336">
    <property type="entry name" value="ACP-like"/>
    <property type="match status" value="1"/>
</dbReference>
<dbReference type="Gene3D" id="3.30.300.30">
    <property type="match status" value="1"/>
</dbReference>
<dbReference type="PROSITE" id="PS00012">
    <property type="entry name" value="PHOSPHOPANTETHEINE"/>
    <property type="match status" value="1"/>
</dbReference>
<dbReference type="InterPro" id="IPR045851">
    <property type="entry name" value="AMP-bd_C_sf"/>
</dbReference>
<dbReference type="Gene3D" id="2.30.38.10">
    <property type="entry name" value="Luciferase, Domain 3"/>
    <property type="match status" value="1"/>
</dbReference>
<evidence type="ECO:0000256" key="2">
    <source>
        <dbReference type="ARBA" id="ARBA00022450"/>
    </source>
</evidence>
<dbReference type="PROSITE" id="PS50075">
    <property type="entry name" value="CARRIER"/>
    <property type="match status" value="1"/>
</dbReference>
<dbReference type="Pfam" id="PF13193">
    <property type="entry name" value="AMP-binding_C"/>
    <property type="match status" value="1"/>
</dbReference>
<evidence type="ECO:0000259" key="4">
    <source>
        <dbReference type="PROSITE" id="PS50075"/>
    </source>
</evidence>
<dbReference type="Pfam" id="PF00668">
    <property type="entry name" value="Condensation"/>
    <property type="match status" value="2"/>
</dbReference>
<dbReference type="InterPro" id="IPR001242">
    <property type="entry name" value="Condensation_dom"/>
</dbReference>
<accession>A0ABU3PIT6</accession>
<protein>
    <submittedName>
        <fullName evidence="5">Amino acid adenylation domain-containing protein</fullName>
    </submittedName>
</protein>
<dbReference type="NCBIfam" id="TIGR01733">
    <property type="entry name" value="AA-adenyl-dom"/>
    <property type="match status" value="1"/>
</dbReference>
<dbReference type="Pfam" id="PF00501">
    <property type="entry name" value="AMP-binding"/>
    <property type="match status" value="2"/>
</dbReference>
<dbReference type="CDD" id="cd19531">
    <property type="entry name" value="LCL_NRPS-like"/>
    <property type="match status" value="1"/>
</dbReference>
<dbReference type="InterPro" id="IPR009081">
    <property type="entry name" value="PP-bd_ACP"/>
</dbReference>
<evidence type="ECO:0000313" key="6">
    <source>
        <dbReference type="Proteomes" id="UP001246372"/>
    </source>
</evidence>
<dbReference type="InterPro" id="IPR006162">
    <property type="entry name" value="Ppantetheine_attach_site"/>
</dbReference>
<dbReference type="Gene3D" id="3.30.559.10">
    <property type="entry name" value="Chloramphenicol acetyltransferase-like domain"/>
    <property type="match status" value="2"/>
</dbReference>
<comment type="caution">
    <text evidence="5">The sequence shown here is derived from an EMBL/GenBank/DDBJ whole genome shotgun (WGS) entry which is preliminary data.</text>
</comment>
<dbReference type="CDD" id="cd19544">
    <property type="entry name" value="E-C_NRPS"/>
    <property type="match status" value="1"/>
</dbReference>
<organism evidence="5 6">
    <name type="scientific">Roseateles aquae</name>
    <dbReference type="NCBI Taxonomy" id="3077235"/>
    <lineage>
        <taxon>Bacteria</taxon>
        <taxon>Pseudomonadati</taxon>
        <taxon>Pseudomonadota</taxon>
        <taxon>Betaproteobacteria</taxon>
        <taxon>Burkholderiales</taxon>
        <taxon>Sphaerotilaceae</taxon>
        <taxon>Roseateles</taxon>
    </lineage>
</organism>
<evidence type="ECO:0000256" key="1">
    <source>
        <dbReference type="ARBA" id="ARBA00001957"/>
    </source>
</evidence>
<dbReference type="InterPro" id="IPR020845">
    <property type="entry name" value="AMP-binding_CS"/>
</dbReference>
<keyword evidence="2" id="KW-0596">Phosphopantetheine</keyword>
<keyword evidence="3" id="KW-0597">Phosphoprotein</keyword>
<gene>
    <name evidence="5" type="ORF">RQP53_24545</name>
</gene>